<dbReference type="PANTHER" id="PTHR40035:SF1">
    <property type="entry name" value="ATP SYNTHASE PROTEIN I"/>
    <property type="match status" value="1"/>
</dbReference>
<keyword evidence="3 6" id="KW-0812">Transmembrane</keyword>
<organism evidence="7 8">
    <name type="scientific">Bacillus mycoides (strain KBAB4)</name>
    <name type="common">Bacillus weihenstephanensis</name>
    <dbReference type="NCBI Taxonomy" id="315730"/>
    <lineage>
        <taxon>Bacteria</taxon>
        <taxon>Bacillati</taxon>
        <taxon>Bacillota</taxon>
        <taxon>Bacilli</taxon>
        <taxon>Bacillales</taxon>
        <taxon>Bacillaceae</taxon>
        <taxon>Bacillus</taxon>
        <taxon>Bacillus cereus group</taxon>
    </lineage>
</organism>
<dbReference type="Proteomes" id="UP000002154">
    <property type="component" value="Chromosome"/>
</dbReference>
<evidence type="ECO:0000256" key="6">
    <source>
        <dbReference type="SAM" id="Phobius"/>
    </source>
</evidence>
<name>A9VM06_BACMK</name>
<protein>
    <submittedName>
        <fullName evidence="7">Putative ATP synthase protein I</fullName>
    </submittedName>
</protein>
<dbReference type="AlphaFoldDB" id="A9VM06"/>
<comment type="subcellular location">
    <subcellularLocation>
        <location evidence="1">Cell membrane</location>
        <topology evidence="1">Multi-pass membrane protein</topology>
    </subcellularLocation>
</comment>
<evidence type="ECO:0000256" key="2">
    <source>
        <dbReference type="ARBA" id="ARBA00022475"/>
    </source>
</evidence>
<dbReference type="HOGENOM" id="CLU_147331_0_0_9"/>
<evidence type="ECO:0000313" key="7">
    <source>
        <dbReference type="EMBL" id="ABY44272.1"/>
    </source>
</evidence>
<feature type="transmembrane region" description="Helical" evidence="6">
    <location>
        <begin position="102"/>
        <end position="123"/>
    </location>
</feature>
<keyword evidence="2" id="KW-1003">Cell membrane</keyword>
<evidence type="ECO:0000256" key="1">
    <source>
        <dbReference type="ARBA" id="ARBA00004651"/>
    </source>
</evidence>
<proteinExistence type="predicted"/>
<sequence length="144" mass="16033">MKLGADILIQVALRVYRLQLYTIFSGLLLMWAVTPFGKQVTGFGIGLAVSAYCLWLLARRVEKLGRSIVMKEKAPGLGVLNRFAAAILGAIIMFEIEHEMEMWAFGTGILGGHFLMIANLAYANMQLVKEEEKQKENASKNIEL</sequence>
<evidence type="ECO:0000256" key="5">
    <source>
        <dbReference type="ARBA" id="ARBA00023136"/>
    </source>
</evidence>
<dbReference type="Pfam" id="PF03899">
    <property type="entry name" value="ATP-synt_I"/>
    <property type="match status" value="1"/>
</dbReference>
<reference evidence="7 8" key="1">
    <citation type="journal article" date="2008" name="Chem. Biol. Interact.">
        <title>Extending the Bacillus cereus group genomics to putative food-borne pathogens of different toxicity.</title>
        <authorList>
            <person name="Lapidus A."/>
            <person name="Goltsman E."/>
            <person name="Auger S."/>
            <person name="Galleron N."/>
            <person name="Segurens B."/>
            <person name="Dossat C."/>
            <person name="Land M.L."/>
            <person name="Broussolle V."/>
            <person name="Brillard J."/>
            <person name="Guinebretiere M.H."/>
            <person name="Sanchis V."/>
            <person name="Nguen-The C."/>
            <person name="Lereclus D."/>
            <person name="Richardson P."/>
            <person name="Wincker P."/>
            <person name="Weissenbach J."/>
            <person name="Ehrlich S.D."/>
            <person name="Sorokin A."/>
        </authorList>
    </citation>
    <scope>NUCLEOTIDE SEQUENCE [LARGE SCALE GENOMIC DNA]</scope>
    <source>
        <strain evidence="7 8">KBAB4</strain>
    </source>
</reference>
<feature type="transmembrane region" description="Helical" evidence="6">
    <location>
        <begin position="40"/>
        <end position="58"/>
    </location>
</feature>
<dbReference type="PANTHER" id="PTHR40035">
    <property type="entry name" value="ATP SYNTHASE PROTEIN I"/>
    <property type="match status" value="1"/>
</dbReference>
<gene>
    <name evidence="7" type="ordered locus">BcerKBAB4_3094</name>
</gene>
<keyword evidence="4 6" id="KW-1133">Transmembrane helix</keyword>
<dbReference type="GO" id="GO:0005886">
    <property type="term" value="C:plasma membrane"/>
    <property type="evidence" value="ECO:0007669"/>
    <property type="project" value="UniProtKB-SubCell"/>
</dbReference>
<evidence type="ECO:0000313" key="8">
    <source>
        <dbReference type="Proteomes" id="UP000002154"/>
    </source>
</evidence>
<dbReference type="EMBL" id="CP000903">
    <property type="protein sequence ID" value="ABY44272.1"/>
    <property type="molecule type" value="Genomic_DNA"/>
</dbReference>
<feature type="transmembrane region" description="Helical" evidence="6">
    <location>
        <begin position="15"/>
        <end position="34"/>
    </location>
</feature>
<feature type="transmembrane region" description="Helical" evidence="6">
    <location>
        <begin position="79"/>
        <end position="96"/>
    </location>
</feature>
<evidence type="ECO:0000256" key="3">
    <source>
        <dbReference type="ARBA" id="ARBA00022692"/>
    </source>
</evidence>
<evidence type="ECO:0000256" key="4">
    <source>
        <dbReference type="ARBA" id="ARBA00022989"/>
    </source>
</evidence>
<dbReference type="InterPro" id="IPR005598">
    <property type="entry name" value="ATP_synth_I"/>
</dbReference>
<dbReference type="InterPro" id="IPR039072">
    <property type="entry name" value="ATP_synth_I_Bacilli"/>
</dbReference>
<keyword evidence="5 6" id="KW-0472">Membrane</keyword>
<dbReference type="KEGG" id="bwe:BcerKBAB4_3094"/>
<accession>A9VM06</accession>